<accession>A0A6A6I377</accession>
<name>A0A6A6I377_9PLEO</name>
<reference evidence="2" key="1">
    <citation type="journal article" date="2020" name="Stud. Mycol.">
        <title>101 Dothideomycetes genomes: a test case for predicting lifestyles and emergence of pathogens.</title>
        <authorList>
            <person name="Haridas S."/>
            <person name="Albert R."/>
            <person name="Binder M."/>
            <person name="Bloem J."/>
            <person name="Labutti K."/>
            <person name="Salamov A."/>
            <person name="Andreopoulos B."/>
            <person name="Baker S."/>
            <person name="Barry K."/>
            <person name="Bills G."/>
            <person name="Bluhm B."/>
            <person name="Cannon C."/>
            <person name="Castanera R."/>
            <person name="Culley D."/>
            <person name="Daum C."/>
            <person name="Ezra D."/>
            <person name="Gonzalez J."/>
            <person name="Henrissat B."/>
            <person name="Kuo A."/>
            <person name="Liang C."/>
            <person name="Lipzen A."/>
            <person name="Lutzoni F."/>
            <person name="Magnuson J."/>
            <person name="Mondo S."/>
            <person name="Nolan M."/>
            <person name="Ohm R."/>
            <person name="Pangilinan J."/>
            <person name="Park H.-J."/>
            <person name="Ramirez L."/>
            <person name="Alfaro M."/>
            <person name="Sun H."/>
            <person name="Tritt A."/>
            <person name="Yoshinaga Y."/>
            <person name="Zwiers L.-H."/>
            <person name="Turgeon B."/>
            <person name="Goodwin S."/>
            <person name="Spatafora J."/>
            <person name="Crous P."/>
            <person name="Grigoriev I."/>
        </authorList>
    </citation>
    <scope>NUCLEOTIDE SEQUENCE</scope>
    <source>
        <strain evidence="2">CBS 122368</strain>
    </source>
</reference>
<evidence type="ECO:0000256" key="1">
    <source>
        <dbReference type="SAM" id="MobiDB-lite"/>
    </source>
</evidence>
<keyword evidence="3" id="KW-1185">Reference proteome</keyword>
<feature type="region of interest" description="Disordered" evidence="1">
    <location>
        <begin position="1"/>
        <end position="39"/>
    </location>
</feature>
<sequence>MPPSSSAMRAWASAPPLRARTLGQSSRMRGGAEASAVVDEGDGATWRLERVRRSCQASETKSWTGETGHDWARRCGPPLTGAEGPPGGGVSLTKRAGCTTAGVGRGRQGGMIGPEVLRCERCAGASSCFRTGAAKSRLRGSSRKPPSIAPLPRPRPRRPPLSDSCLSPWRRAESSQCPSTPGGVRRPHKAIHSGQLKQCLPYSTVRSALRTTGAVIAGKHQP</sequence>
<dbReference type="EMBL" id="ML987202">
    <property type="protein sequence ID" value="KAF2244945.1"/>
    <property type="molecule type" value="Genomic_DNA"/>
</dbReference>
<dbReference type="RefSeq" id="XP_033679949.1">
    <property type="nucleotide sequence ID" value="XM_033836464.1"/>
</dbReference>
<dbReference type="AlphaFoldDB" id="A0A6A6I377"/>
<proteinExistence type="predicted"/>
<evidence type="ECO:0000313" key="3">
    <source>
        <dbReference type="Proteomes" id="UP000800094"/>
    </source>
</evidence>
<organism evidence="2 3">
    <name type="scientific">Trematosphaeria pertusa</name>
    <dbReference type="NCBI Taxonomy" id="390896"/>
    <lineage>
        <taxon>Eukaryota</taxon>
        <taxon>Fungi</taxon>
        <taxon>Dikarya</taxon>
        <taxon>Ascomycota</taxon>
        <taxon>Pezizomycotina</taxon>
        <taxon>Dothideomycetes</taxon>
        <taxon>Pleosporomycetidae</taxon>
        <taxon>Pleosporales</taxon>
        <taxon>Massarineae</taxon>
        <taxon>Trematosphaeriaceae</taxon>
        <taxon>Trematosphaeria</taxon>
    </lineage>
</organism>
<evidence type="ECO:0000313" key="2">
    <source>
        <dbReference type="EMBL" id="KAF2244945.1"/>
    </source>
</evidence>
<feature type="region of interest" description="Disordered" evidence="1">
    <location>
        <begin position="133"/>
        <end position="192"/>
    </location>
</feature>
<gene>
    <name evidence="2" type="ORF">BU26DRAFT_89715</name>
</gene>
<protein>
    <submittedName>
        <fullName evidence="2">Uncharacterized protein</fullName>
    </submittedName>
</protein>
<dbReference type="GeneID" id="54589794"/>
<dbReference type="Proteomes" id="UP000800094">
    <property type="component" value="Unassembled WGS sequence"/>
</dbReference>